<evidence type="ECO:0000256" key="2">
    <source>
        <dbReference type="SAM" id="Phobius"/>
    </source>
</evidence>
<dbReference type="EMBL" id="CP071090">
    <property type="protein sequence ID" value="QSQ25662.1"/>
    <property type="molecule type" value="Genomic_DNA"/>
</dbReference>
<dbReference type="PANTHER" id="PTHR33227:SF54">
    <property type="entry name" value="PROTEIN STIG1"/>
    <property type="match status" value="1"/>
</dbReference>
<keyword evidence="2" id="KW-1133">Transmembrane helix</keyword>
<evidence type="ECO:0000313" key="4">
    <source>
        <dbReference type="Proteomes" id="UP000662747"/>
    </source>
</evidence>
<proteinExistence type="predicted"/>
<keyword evidence="4" id="KW-1185">Reference proteome</keyword>
<dbReference type="RefSeq" id="WP_206727215.1">
    <property type="nucleotide sequence ID" value="NZ_CP071090.1"/>
</dbReference>
<reference evidence="3 4" key="1">
    <citation type="submission" date="2021-02" db="EMBL/GenBank/DDBJ databases">
        <title>De Novo genome assembly of isolated myxobacteria.</title>
        <authorList>
            <person name="Stevens D.C."/>
        </authorList>
    </citation>
    <scope>NUCLEOTIDE SEQUENCE [LARGE SCALE GENOMIC DNA]</scope>
    <source>
        <strain evidence="4">SCPEA02</strain>
    </source>
</reference>
<dbReference type="PANTHER" id="PTHR33227">
    <property type="entry name" value="STIGMA-SPECIFIC STIG1-LIKE PROTEIN 3"/>
    <property type="match status" value="1"/>
</dbReference>
<dbReference type="NCBIfam" id="NF041328">
    <property type="entry name" value="C_rich_MXAN6577"/>
    <property type="match status" value="2"/>
</dbReference>
<keyword evidence="2" id="KW-0472">Membrane</keyword>
<keyword evidence="2" id="KW-0812">Transmembrane</keyword>
<name>A0ABX7P5K5_9BACT</name>
<dbReference type="Proteomes" id="UP000662747">
    <property type="component" value="Chromosome"/>
</dbReference>
<accession>A0ABX7P5K5</accession>
<evidence type="ECO:0000256" key="1">
    <source>
        <dbReference type="ARBA" id="ARBA00022729"/>
    </source>
</evidence>
<organism evidence="3 4">
    <name type="scientific">Pyxidicoccus parkwayensis</name>
    <dbReference type="NCBI Taxonomy" id="2813578"/>
    <lineage>
        <taxon>Bacteria</taxon>
        <taxon>Pseudomonadati</taxon>
        <taxon>Myxococcota</taxon>
        <taxon>Myxococcia</taxon>
        <taxon>Myxococcales</taxon>
        <taxon>Cystobacterineae</taxon>
        <taxon>Myxococcaceae</taxon>
        <taxon>Pyxidicoccus</taxon>
    </lineage>
</organism>
<feature type="transmembrane region" description="Helical" evidence="2">
    <location>
        <begin position="124"/>
        <end position="145"/>
    </location>
</feature>
<gene>
    <name evidence="3" type="ORF">JY651_12330</name>
</gene>
<dbReference type="InterPro" id="IPR006969">
    <property type="entry name" value="Stig-like"/>
</dbReference>
<sequence>MPREFAITAPSPTLSMGTDGHGEVAFTVTNVSRLALRAVARFTPEAPLKPEWLSVRGADHRDMPPGATEVFTVELHVPPGTPPGSYTFRLVVSDQDQPDERFAEGPAIAVSVSPTPLPAKKFPWWWLVVGGVVVIGGAVALFLGLRGGGAEPGSCTDGQVTCGDRCIDTRTDAQNCGACGTVCGPSEVCEAGRCECSGALERCGNLCIDTQENDRNCGGCGTVCGPGQFCRDGRCQCPSNQESCGNRCVDTRKDLQNCGACNHQCVTGQVCSNGRCACTGAQALCGDRCVDAKTDEQNCGSCGTRCGPTQQCAGGRCQCNAGLTLCGSACINTQTDSRNCGRCGVTCGSGKACKSGACVTSIAPSCGLGQVMCPCTGTCITSAMCSKLCASGVQPK</sequence>
<evidence type="ECO:0000313" key="3">
    <source>
        <dbReference type="EMBL" id="QSQ25662.1"/>
    </source>
</evidence>
<protein>
    <submittedName>
        <fullName evidence="3">Uncharacterized protein</fullName>
    </submittedName>
</protein>
<keyword evidence="1" id="KW-0732">Signal</keyword>